<protein>
    <submittedName>
        <fullName evidence="8">Branched-chain amino acid ABC transporter permease</fullName>
    </submittedName>
</protein>
<evidence type="ECO:0000313" key="9">
    <source>
        <dbReference type="Proteomes" id="UP001569963"/>
    </source>
</evidence>
<evidence type="ECO:0000256" key="2">
    <source>
        <dbReference type="ARBA" id="ARBA00022475"/>
    </source>
</evidence>
<feature type="transmembrane region" description="Helical" evidence="7">
    <location>
        <begin position="310"/>
        <end position="329"/>
    </location>
</feature>
<keyword evidence="4 7" id="KW-1133">Transmembrane helix</keyword>
<keyword evidence="3 7" id="KW-0812">Transmembrane</keyword>
<comment type="caution">
    <text evidence="8">The sequence shown here is derived from an EMBL/GenBank/DDBJ whole genome shotgun (WGS) entry which is preliminary data.</text>
</comment>
<organism evidence="8 9">
    <name type="scientific">Actinomadura monticuli</name>
    <dbReference type="NCBI Taxonomy" id="3097367"/>
    <lineage>
        <taxon>Bacteria</taxon>
        <taxon>Bacillati</taxon>
        <taxon>Actinomycetota</taxon>
        <taxon>Actinomycetes</taxon>
        <taxon>Streptosporangiales</taxon>
        <taxon>Thermomonosporaceae</taxon>
        <taxon>Actinomadura</taxon>
    </lineage>
</organism>
<feature type="transmembrane region" description="Helical" evidence="7">
    <location>
        <begin position="130"/>
        <end position="150"/>
    </location>
</feature>
<keyword evidence="9" id="KW-1185">Reference proteome</keyword>
<keyword evidence="2" id="KW-1003">Cell membrane</keyword>
<name>A0ABV4QKD4_9ACTN</name>
<evidence type="ECO:0000256" key="7">
    <source>
        <dbReference type="SAM" id="Phobius"/>
    </source>
</evidence>
<evidence type="ECO:0000313" key="8">
    <source>
        <dbReference type="EMBL" id="MFA1543121.1"/>
    </source>
</evidence>
<dbReference type="PANTHER" id="PTHR30482">
    <property type="entry name" value="HIGH-AFFINITY BRANCHED-CHAIN AMINO ACID TRANSPORT SYSTEM PERMEASE"/>
    <property type="match status" value="1"/>
</dbReference>
<feature type="transmembrane region" description="Helical" evidence="7">
    <location>
        <begin position="262"/>
        <end position="290"/>
    </location>
</feature>
<feature type="transmembrane region" description="Helical" evidence="7">
    <location>
        <begin position="26"/>
        <end position="44"/>
    </location>
</feature>
<evidence type="ECO:0000256" key="1">
    <source>
        <dbReference type="ARBA" id="ARBA00004651"/>
    </source>
</evidence>
<evidence type="ECO:0000256" key="3">
    <source>
        <dbReference type="ARBA" id="ARBA00022692"/>
    </source>
</evidence>
<dbReference type="InterPro" id="IPR043428">
    <property type="entry name" value="LivM-like"/>
</dbReference>
<dbReference type="PANTHER" id="PTHR30482:SF18">
    <property type="entry name" value="BRANCHED AMINO ACID TRANSPORT SYSTEM PERMEASE"/>
    <property type="match status" value="1"/>
</dbReference>
<evidence type="ECO:0000256" key="6">
    <source>
        <dbReference type="SAM" id="MobiDB-lite"/>
    </source>
</evidence>
<proteinExistence type="predicted"/>
<dbReference type="EMBL" id="JAXCEI010000016">
    <property type="protein sequence ID" value="MFA1543121.1"/>
    <property type="molecule type" value="Genomic_DNA"/>
</dbReference>
<evidence type="ECO:0000256" key="4">
    <source>
        <dbReference type="ARBA" id="ARBA00022989"/>
    </source>
</evidence>
<dbReference type="Proteomes" id="UP001569963">
    <property type="component" value="Unassembled WGS sequence"/>
</dbReference>
<feature type="transmembrane region" description="Helical" evidence="7">
    <location>
        <begin position="101"/>
        <end position="123"/>
    </location>
</feature>
<dbReference type="Pfam" id="PF02653">
    <property type="entry name" value="BPD_transp_2"/>
    <property type="match status" value="1"/>
</dbReference>
<dbReference type="CDD" id="cd06581">
    <property type="entry name" value="TM_PBP1_LivM_like"/>
    <property type="match status" value="1"/>
</dbReference>
<dbReference type="InterPro" id="IPR001851">
    <property type="entry name" value="ABC_transp_permease"/>
</dbReference>
<dbReference type="RefSeq" id="WP_371953624.1">
    <property type="nucleotide sequence ID" value="NZ_JAXCEI010000016.1"/>
</dbReference>
<gene>
    <name evidence="8" type="ORF">SM611_29685</name>
</gene>
<accession>A0ABV4QKD4</accession>
<keyword evidence="5 7" id="KW-0472">Membrane</keyword>
<feature type="region of interest" description="Disordered" evidence="6">
    <location>
        <begin position="1"/>
        <end position="23"/>
    </location>
</feature>
<feature type="transmembrane region" description="Helical" evidence="7">
    <location>
        <begin position="228"/>
        <end position="250"/>
    </location>
</feature>
<comment type="subcellular location">
    <subcellularLocation>
        <location evidence="1">Cell membrane</location>
        <topology evidence="1">Multi-pass membrane protein</topology>
    </subcellularLocation>
</comment>
<reference evidence="8 9" key="1">
    <citation type="submission" date="2023-11" db="EMBL/GenBank/DDBJ databases">
        <title>Actinomadura monticuli sp. nov., isolated from volcanic ash.</title>
        <authorList>
            <person name="Lee S.D."/>
            <person name="Yang H."/>
            <person name="Kim I.S."/>
        </authorList>
    </citation>
    <scope>NUCLEOTIDE SEQUENCE [LARGE SCALE GENOMIC DNA]</scope>
    <source>
        <strain evidence="8 9">DLS-62</strain>
    </source>
</reference>
<sequence length="351" mass="35692">MSVSVRKNRAAASAAEPAPRRRPAPGTLAAAAAAVAALLVPLLLPETQVSVYVLLLLAATVVVGLSMLMGYAGQVSLGQASFTMIGGYTAALTATHGLPTWLGLLLAPVAAAACAALVGVPLLRLRGHQLAFATLAIQLILLSLVGRQEWTGGDIGLQGVPRLEVAGYEFAGEVSYAYLALGALGAAVLITRNIVASRPGRGLRALATSEVAAASSGVPVAAYKQAVFSLSAGFAGLAGGVYAFYIGYVAPGSFPVLLSFEYVVMVVVGGAGTIWGALAGATAITLLLQLLNDIGTREGMPASAPAVLSYAVYGLLLIVVVLFLPKGLVPSATAWWDRRRASDPTADPTEG</sequence>
<feature type="transmembrane region" description="Helical" evidence="7">
    <location>
        <begin position="50"/>
        <end position="68"/>
    </location>
</feature>
<feature type="transmembrane region" description="Helical" evidence="7">
    <location>
        <begin position="170"/>
        <end position="190"/>
    </location>
</feature>
<evidence type="ECO:0000256" key="5">
    <source>
        <dbReference type="ARBA" id="ARBA00023136"/>
    </source>
</evidence>